<dbReference type="EMBL" id="JACJSG010000031">
    <property type="protein sequence ID" value="MBD2503142.1"/>
    <property type="molecule type" value="Genomic_DNA"/>
</dbReference>
<comment type="caution">
    <text evidence="2">The sequence shown here is derived from an EMBL/GenBank/DDBJ whole genome shotgun (WGS) entry which is preliminary data.</text>
</comment>
<evidence type="ECO:0008006" key="4">
    <source>
        <dbReference type="Google" id="ProtNLM"/>
    </source>
</evidence>
<organism evidence="2 3">
    <name type="scientific">Anabaena azotica FACHB-119</name>
    <dbReference type="NCBI Taxonomy" id="947527"/>
    <lineage>
        <taxon>Bacteria</taxon>
        <taxon>Bacillati</taxon>
        <taxon>Cyanobacteriota</taxon>
        <taxon>Cyanophyceae</taxon>
        <taxon>Nostocales</taxon>
        <taxon>Nostocaceae</taxon>
        <taxon>Anabaena</taxon>
        <taxon>Anabaena azotica</taxon>
    </lineage>
</organism>
<protein>
    <recommendedName>
        <fullName evidence="4">Transposase</fullName>
    </recommendedName>
</protein>
<keyword evidence="3" id="KW-1185">Reference proteome</keyword>
<feature type="compositionally biased region" description="Basic residues" evidence="1">
    <location>
        <begin position="14"/>
        <end position="34"/>
    </location>
</feature>
<dbReference type="RefSeq" id="WP_190476007.1">
    <property type="nucleotide sequence ID" value="NZ_JACJSG010000031.1"/>
</dbReference>
<evidence type="ECO:0000313" key="2">
    <source>
        <dbReference type="EMBL" id="MBD2503142.1"/>
    </source>
</evidence>
<gene>
    <name evidence="2" type="ORF">H6G83_21475</name>
</gene>
<feature type="region of interest" description="Disordered" evidence="1">
    <location>
        <begin position="13"/>
        <end position="45"/>
    </location>
</feature>
<evidence type="ECO:0000256" key="1">
    <source>
        <dbReference type="SAM" id="MobiDB-lite"/>
    </source>
</evidence>
<proteinExistence type="predicted"/>
<evidence type="ECO:0000313" key="3">
    <source>
        <dbReference type="Proteomes" id="UP000661112"/>
    </source>
</evidence>
<sequence>MLVALSLAAQVVKAHQKHNPKPRNRQNLRRKFQRSHQDSFHSKAAKAAITNPGYAGLWHQLLIRVQFDVATAERLVTDCQRKNPSKSDRWCIEKVIWDLERDRRR</sequence>
<name>A0ABR8D898_9NOST</name>
<accession>A0ABR8D898</accession>
<reference evidence="2 3" key="1">
    <citation type="journal article" date="2020" name="ISME J.">
        <title>Comparative genomics reveals insights into cyanobacterial evolution and habitat adaptation.</title>
        <authorList>
            <person name="Chen M.Y."/>
            <person name="Teng W.K."/>
            <person name="Zhao L."/>
            <person name="Hu C.X."/>
            <person name="Zhou Y.K."/>
            <person name="Han B.P."/>
            <person name="Song L.R."/>
            <person name="Shu W.S."/>
        </authorList>
    </citation>
    <scope>NUCLEOTIDE SEQUENCE [LARGE SCALE GENOMIC DNA]</scope>
    <source>
        <strain evidence="2 3">FACHB-119</strain>
    </source>
</reference>
<dbReference type="Proteomes" id="UP000661112">
    <property type="component" value="Unassembled WGS sequence"/>
</dbReference>